<organism evidence="1 2">
    <name type="scientific">Coniosporium uncinatum</name>
    <dbReference type="NCBI Taxonomy" id="93489"/>
    <lineage>
        <taxon>Eukaryota</taxon>
        <taxon>Fungi</taxon>
        <taxon>Dikarya</taxon>
        <taxon>Ascomycota</taxon>
        <taxon>Pezizomycotina</taxon>
        <taxon>Dothideomycetes</taxon>
        <taxon>Dothideomycetes incertae sedis</taxon>
        <taxon>Coniosporium</taxon>
    </lineage>
</organism>
<accession>A0ACC3DWT5</accession>
<evidence type="ECO:0000313" key="1">
    <source>
        <dbReference type="EMBL" id="KAK3081243.1"/>
    </source>
</evidence>
<proteinExistence type="predicted"/>
<name>A0ACC3DWT5_9PEZI</name>
<sequence length="76" mass="8853">MAAALTEFEERFGGEGDHDDGKPEELRHEACEHYSDVYYPRVGNGYDGDGEPELLNGEEYFDEADRFDLEYRTRRD</sequence>
<dbReference type="EMBL" id="JAWDJW010000230">
    <property type="protein sequence ID" value="KAK3081243.1"/>
    <property type="molecule type" value="Genomic_DNA"/>
</dbReference>
<comment type="caution">
    <text evidence="1">The sequence shown here is derived from an EMBL/GenBank/DDBJ whole genome shotgun (WGS) entry which is preliminary data.</text>
</comment>
<evidence type="ECO:0000313" key="2">
    <source>
        <dbReference type="Proteomes" id="UP001186974"/>
    </source>
</evidence>
<dbReference type="Proteomes" id="UP001186974">
    <property type="component" value="Unassembled WGS sequence"/>
</dbReference>
<gene>
    <name evidence="1" type="ORF">LTS18_008720</name>
</gene>
<reference evidence="1" key="1">
    <citation type="submission" date="2024-09" db="EMBL/GenBank/DDBJ databases">
        <title>Black Yeasts Isolated from many extreme environments.</title>
        <authorList>
            <person name="Coleine C."/>
            <person name="Stajich J.E."/>
            <person name="Selbmann L."/>
        </authorList>
    </citation>
    <scope>NUCLEOTIDE SEQUENCE</scope>
    <source>
        <strain evidence="1">CCFEE 5737</strain>
    </source>
</reference>
<keyword evidence="2" id="KW-1185">Reference proteome</keyword>
<protein>
    <submittedName>
        <fullName evidence="1">Uncharacterized protein</fullName>
    </submittedName>
</protein>